<accession>A0AAV7UAP3</accession>
<evidence type="ECO:0000313" key="2">
    <source>
        <dbReference type="EMBL" id="KAJ1186003.1"/>
    </source>
</evidence>
<evidence type="ECO:0000256" key="1">
    <source>
        <dbReference type="SAM" id="MobiDB-lite"/>
    </source>
</evidence>
<reference evidence="2" key="1">
    <citation type="journal article" date="2022" name="bioRxiv">
        <title>Sequencing and chromosome-scale assembly of the giantPleurodeles waltlgenome.</title>
        <authorList>
            <person name="Brown T."/>
            <person name="Elewa A."/>
            <person name="Iarovenko S."/>
            <person name="Subramanian E."/>
            <person name="Araus A.J."/>
            <person name="Petzold A."/>
            <person name="Susuki M."/>
            <person name="Suzuki K.-i.T."/>
            <person name="Hayashi T."/>
            <person name="Toyoda A."/>
            <person name="Oliveira C."/>
            <person name="Osipova E."/>
            <person name="Leigh N.D."/>
            <person name="Simon A."/>
            <person name="Yun M.H."/>
        </authorList>
    </citation>
    <scope>NUCLEOTIDE SEQUENCE</scope>
    <source>
        <strain evidence="2">20211129_DDA</strain>
        <tissue evidence="2">Liver</tissue>
    </source>
</reference>
<sequence>MVSSWQGTLDDLTPGLRTHCQSDSTENNASEEPTVNTRRFFEEVDEALQKRELLSSKPGVPSFVLIADRGVVRIRRLWRGGRAACPQLALLLRGSRIHPSCTGTLGYSMSASVAASKGRREEDGLKPTQYRHPLLEGAHGRRRSKAVSLQSP</sequence>
<organism evidence="2 3">
    <name type="scientific">Pleurodeles waltl</name>
    <name type="common">Iberian ribbed newt</name>
    <dbReference type="NCBI Taxonomy" id="8319"/>
    <lineage>
        <taxon>Eukaryota</taxon>
        <taxon>Metazoa</taxon>
        <taxon>Chordata</taxon>
        <taxon>Craniata</taxon>
        <taxon>Vertebrata</taxon>
        <taxon>Euteleostomi</taxon>
        <taxon>Amphibia</taxon>
        <taxon>Batrachia</taxon>
        <taxon>Caudata</taxon>
        <taxon>Salamandroidea</taxon>
        <taxon>Salamandridae</taxon>
        <taxon>Pleurodelinae</taxon>
        <taxon>Pleurodeles</taxon>
    </lineage>
</organism>
<dbReference type="AlphaFoldDB" id="A0AAV7UAP3"/>
<proteinExistence type="predicted"/>
<dbReference type="EMBL" id="JANPWB010000005">
    <property type="protein sequence ID" value="KAJ1186003.1"/>
    <property type="molecule type" value="Genomic_DNA"/>
</dbReference>
<feature type="region of interest" description="Disordered" evidence="1">
    <location>
        <begin position="117"/>
        <end position="152"/>
    </location>
</feature>
<gene>
    <name evidence="2" type="ORF">NDU88_002788</name>
</gene>
<feature type="region of interest" description="Disordered" evidence="1">
    <location>
        <begin position="1"/>
        <end position="34"/>
    </location>
</feature>
<name>A0AAV7UAP3_PLEWA</name>
<protein>
    <submittedName>
        <fullName evidence="2">Uncharacterized protein</fullName>
    </submittedName>
</protein>
<comment type="caution">
    <text evidence="2">The sequence shown here is derived from an EMBL/GenBank/DDBJ whole genome shotgun (WGS) entry which is preliminary data.</text>
</comment>
<feature type="compositionally biased region" description="Polar residues" evidence="1">
    <location>
        <begin position="19"/>
        <end position="34"/>
    </location>
</feature>
<keyword evidence="3" id="KW-1185">Reference proteome</keyword>
<dbReference type="Proteomes" id="UP001066276">
    <property type="component" value="Chromosome 3_1"/>
</dbReference>
<evidence type="ECO:0000313" key="3">
    <source>
        <dbReference type="Proteomes" id="UP001066276"/>
    </source>
</evidence>